<keyword evidence="1" id="KW-0560">Oxidoreductase</keyword>
<evidence type="ECO:0008006" key="3">
    <source>
        <dbReference type="Google" id="ProtNLM"/>
    </source>
</evidence>
<dbReference type="AlphaFoldDB" id="A0A7S2R0A6"/>
<dbReference type="PANTHER" id="PTHR10366:SF831">
    <property type="entry name" value="NAD-DEPENDENT EPIMERASE_DEHYDRATASE DOMAIN-CONTAINING PROTEIN"/>
    <property type="match status" value="1"/>
</dbReference>
<dbReference type="PANTHER" id="PTHR10366">
    <property type="entry name" value="NAD DEPENDENT EPIMERASE/DEHYDRATASE"/>
    <property type="match status" value="1"/>
</dbReference>
<dbReference type="GO" id="GO:0016616">
    <property type="term" value="F:oxidoreductase activity, acting on the CH-OH group of donors, NAD or NADP as acceptor"/>
    <property type="evidence" value="ECO:0007669"/>
    <property type="project" value="TreeGrafter"/>
</dbReference>
<protein>
    <recommendedName>
        <fullName evidence="3">NAD-dependent epimerase/dehydratase domain-containing protein</fullName>
    </recommendedName>
</protein>
<dbReference type="EMBL" id="HBHI01001804">
    <property type="protein sequence ID" value="CAD9657092.1"/>
    <property type="molecule type" value="Transcribed_RNA"/>
</dbReference>
<accession>A0A7S2R0A6</accession>
<evidence type="ECO:0000313" key="2">
    <source>
        <dbReference type="EMBL" id="CAD9657092.1"/>
    </source>
</evidence>
<gene>
    <name evidence="2" type="ORF">EANT1437_LOCUS891</name>
</gene>
<name>A0A7S2R0A6_9STRA</name>
<evidence type="ECO:0000256" key="1">
    <source>
        <dbReference type="ARBA" id="ARBA00023002"/>
    </source>
</evidence>
<dbReference type="InterPro" id="IPR036291">
    <property type="entry name" value="NAD(P)-bd_dom_sf"/>
</dbReference>
<reference evidence="2" key="1">
    <citation type="submission" date="2021-01" db="EMBL/GenBank/DDBJ databases">
        <authorList>
            <person name="Corre E."/>
            <person name="Pelletier E."/>
            <person name="Niang G."/>
            <person name="Scheremetjew M."/>
            <person name="Finn R."/>
            <person name="Kale V."/>
            <person name="Holt S."/>
            <person name="Cochrane G."/>
            <person name="Meng A."/>
            <person name="Brown T."/>
            <person name="Cohen L."/>
        </authorList>
    </citation>
    <scope>NUCLEOTIDE SEQUENCE</scope>
    <source>
        <strain evidence="2">CCMP1452</strain>
    </source>
</reference>
<dbReference type="SUPFAM" id="SSF51735">
    <property type="entry name" value="NAD(P)-binding Rossmann-fold domains"/>
    <property type="match status" value="1"/>
</dbReference>
<organism evidence="2">
    <name type="scientific">Eucampia antarctica</name>
    <dbReference type="NCBI Taxonomy" id="49252"/>
    <lineage>
        <taxon>Eukaryota</taxon>
        <taxon>Sar</taxon>
        <taxon>Stramenopiles</taxon>
        <taxon>Ochrophyta</taxon>
        <taxon>Bacillariophyta</taxon>
        <taxon>Mediophyceae</taxon>
        <taxon>Biddulphiophycidae</taxon>
        <taxon>Hemiaulales</taxon>
        <taxon>Hemiaulaceae</taxon>
        <taxon>Eucampia</taxon>
    </lineage>
</organism>
<dbReference type="Gene3D" id="3.40.50.720">
    <property type="entry name" value="NAD(P)-binding Rossmann-like Domain"/>
    <property type="match status" value="1"/>
</dbReference>
<sequence>MAAVRASGQIPANGKYYTHEDWNTVSKLEDDSWGSSYQWSKTESERRALEISKKHHIPLTTLCPPFIFGPPSSSSSSLSKDGSKSSHSYSIEMVQSWMNGDSPVQSRLCVDVRDIAKAQVIASNLSHTIGKRYIVSTEARISSQKMAHAIIQSCDNDDNNINNNITCDTTFAGGAIPIGQKEVECAQRCYDELNGLTCRPVEDTMRDMAKVLLKTKTTPPSSSNNDTTQ</sequence>
<proteinExistence type="predicted"/>
<dbReference type="InterPro" id="IPR050425">
    <property type="entry name" value="NAD(P)_dehydrat-like"/>
</dbReference>